<dbReference type="EMBL" id="JAEFCI010000554">
    <property type="protein sequence ID" value="KAG5463466.1"/>
    <property type="molecule type" value="Genomic_DNA"/>
</dbReference>
<proteinExistence type="predicted"/>
<dbReference type="AlphaFoldDB" id="A0A8H8A1Y4"/>
<keyword evidence="3" id="KW-1185">Reference proteome</keyword>
<name>A0A8H8A1Y4_9FUNG</name>
<feature type="region of interest" description="Disordered" evidence="1">
    <location>
        <begin position="31"/>
        <end position="55"/>
    </location>
</feature>
<feature type="region of interest" description="Disordered" evidence="1">
    <location>
        <begin position="142"/>
        <end position="174"/>
    </location>
</feature>
<comment type="caution">
    <text evidence="2">The sequence shown here is derived from an EMBL/GenBank/DDBJ whole genome shotgun (WGS) entry which is preliminary data.</text>
</comment>
<feature type="compositionally biased region" description="Basic and acidic residues" evidence="1">
    <location>
        <begin position="156"/>
        <end position="169"/>
    </location>
</feature>
<evidence type="ECO:0000313" key="3">
    <source>
        <dbReference type="Proteomes" id="UP000673691"/>
    </source>
</evidence>
<sequence length="203" mass="22512">MFVQILRQMTGAVQPSSSLFLLSAVLSKGERKGEEEKGGKRTGKGGEETSTGPHTEETTILATYLGLCDHSLVARGTTTSDWKPNPVWFRALEHRWGPRIIDLFATKRNRPLPRFASRDPEGEAITDAFTIDLVKNVVTSRRKRLPPRGARSAQQKYEKRSRESRDNRSMADGTNPRVSFAVVAAGVIAETGCLMVNVCAQRR</sequence>
<protein>
    <submittedName>
        <fullName evidence="2">Uncharacterized protein</fullName>
    </submittedName>
</protein>
<evidence type="ECO:0000256" key="1">
    <source>
        <dbReference type="SAM" id="MobiDB-lite"/>
    </source>
</evidence>
<feature type="compositionally biased region" description="Basic and acidic residues" evidence="1">
    <location>
        <begin position="31"/>
        <end position="47"/>
    </location>
</feature>
<accession>A0A8H8A1Y4</accession>
<reference evidence="2 3" key="1">
    <citation type="journal article" name="Sci. Rep.">
        <title>Genome-scale phylogenetic analyses confirm Olpidium as the closest living zoosporic fungus to the non-flagellated, terrestrial fungi.</title>
        <authorList>
            <person name="Chang Y."/>
            <person name="Rochon D."/>
            <person name="Sekimoto S."/>
            <person name="Wang Y."/>
            <person name="Chovatia M."/>
            <person name="Sandor L."/>
            <person name="Salamov A."/>
            <person name="Grigoriev I.V."/>
            <person name="Stajich J.E."/>
            <person name="Spatafora J.W."/>
        </authorList>
    </citation>
    <scope>NUCLEOTIDE SEQUENCE [LARGE SCALE GENOMIC DNA]</scope>
    <source>
        <strain evidence="2">S191</strain>
    </source>
</reference>
<dbReference type="Proteomes" id="UP000673691">
    <property type="component" value="Unassembled WGS sequence"/>
</dbReference>
<organism evidence="2 3">
    <name type="scientific">Olpidium bornovanus</name>
    <dbReference type="NCBI Taxonomy" id="278681"/>
    <lineage>
        <taxon>Eukaryota</taxon>
        <taxon>Fungi</taxon>
        <taxon>Fungi incertae sedis</taxon>
        <taxon>Olpidiomycota</taxon>
        <taxon>Olpidiomycotina</taxon>
        <taxon>Olpidiomycetes</taxon>
        <taxon>Olpidiales</taxon>
        <taxon>Olpidiaceae</taxon>
        <taxon>Olpidium</taxon>
    </lineage>
</organism>
<gene>
    <name evidence="2" type="ORF">BJ554DRAFT_7271</name>
</gene>
<evidence type="ECO:0000313" key="2">
    <source>
        <dbReference type="EMBL" id="KAG5463466.1"/>
    </source>
</evidence>